<evidence type="ECO:0000313" key="1">
    <source>
        <dbReference type="EMBL" id="GAA4496806.1"/>
    </source>
</evidence>
<accession>A0ABP8Q315</accession>
<organism evidence="1 2">
    <name type="scientific">Pseudaeromonas paramecii</name>
    <dbReference type="NCBI Taxonomy" id="2138166"/>
    <lineage>
        <taxon>Bacteria</taxon>
        <taxon>Pseudomonadati</taxon>
        <taxon>Pseudomonadota</taxon>
        <taxon>Gammaproteobacteria</taxon>
        <taxon>Aeromonadales</taxon>
        <taxon>Aeromonadaceae</taxon>
        <taxon>Pseudaeromonas</taxon>
    </lineage>
</organism>
<dbReference type="InterPro" id="IPR015017">
    <property type="entry name" value="DUF1904"/>
</dbReference>
<keyword evidence="2" id="KW-1185">Reference proteome</keyword>
<dbReference type="Proteomes" id="UP001501321">
    <property type="component" value="Unassembled WGS sequence"/>
</dbReference>
<dbReference type="Pfam" id="PF08921">
    <property type="entry name" value="DUF1904"/>
    <property type="match status" value="1"/>
</dbReference>
<comment type="caution">
    <text evidence="1">The sequence shown here is derived from an EMBL/GenBank/DDBJ whole genome shotgun (WGS) entry which is preliminary data.</text>
</comment>
<gene>
    <name evidence="1" type="ORF">GCM10023095_12430</name>
</gene>
<dbReference type="EMBL" id="BAABFC010000009">
    <property type="protein sequence ID" value="GAA4496806.1"/>
    <property type="molecule type" value="Genomic_DNA"/>
</dbReference>
<evidence type="ECO:0000313" key="2">
    <source>
        <dbReference type="Proteomes" id="UP001501321"/>
    </source>
</evidence>
<sequence length="111" mass="11995">MPHLRFRGIATEPLAQLAPALVQQLSELTGAPVAHFTLERVHTEFIIAPAPGTGYPFVELLWFDRGQAVQDAAAKLITAAVQAELGAQTEVAVVVLPLTRTAYYDNGQHYG</sequence>
<dbReference type="InterPro" id="IPR014347">
    <property type="entry name" value="Tautomerase/MIF_sf"/>
</dbReference>
<name>A0ABP8Q315_9GAMM</name>
<protein>
    <submittedName>
        <fullName evidence="1">DUF1904 domain-containing protein</fullName>
    </submittedName>
</protein>
<dbReference type="SUPFAM" id="SSF55331">
    <property type="entry name" value="Tautomerase/MIF"/>
    <property type="match status" value="1"/>
</dbReference>
<dbReference type="Gene3D" id="3.30.429.10">
    <property type="entry name" value="Macrophage Migration Inhibitory Factor"/>
    <property type="match status" value="1"/>
</dbReference>
<dbReference type="RefSeq" id="WP_345011136.1">
    <property type="nucleotide sequence ID" value="NZ_BAABFC010000009.1"/>
</dbReference>
<proteinExistence type="predicted"/>
<reference evidence="2" key="1">
    <citation type="journal article" date="2019" name="Int. J. Syst. Evol. Microbiol.">
        <title>The Global Catalogue of Microorganisms (GCM) 10K type strain sequencing project: providing services to taxonomists for standard genome sequencing and annotation.</title>
        <authorList>
            <consortium name="The Broad Institute Genomics Platform"/>
            <consortium name="The Broad Institute Genome Sequencing Center for Infectious Disease"/>
            <person name="Wu L."/>
            <person name="Ma J."/>
        </authorList>
    </citation>
    <scope>NUCLEOTIDE SEQUENCE [LARGE SCALE GENOMIC DNA]</scope>
    <source>
        <strain evidence="2">JCM 32226</strain>
    </source>
</reference>